<sequence>MASKVIKGKGVASPSHESKIARRTSKEEHQDVRKAPPQLKRYGLHSVTEQEDRIFTLGLGFVFDAPGEYNLNMVKEFLVNWMPKERMNGVTEEQLQQLNMDYPLSEHSRALCRVWAVYEKPLYDDMSTEDEMARVDQNIESSEDNEEDSEMEEASLSPTNDEE</sequence>
<protein>
    <submittedName>
        <fullName evidence="2">Uncharacterized protein</fullName>
    </submittedName>
</protein>
<accession>A0ABS8UP38</accession>
<evidence type="ECO:0000313" key="2">
    <source>
        <dbReference type="EMBL" id="MCD9559646.1"/>
    </source>
</evidence>
<evidence type="ECO:0000313" key="3">
    <source>
        <dbReference type="Proteomes" id="UP000823775"/>
    </source>
</evidence>
<keyword evidence="3" id="KW-1185">Reference proteome</keyword>
<name>A0ABS8UP38_DATST</name>
<comment type="caution">
    <text evidence="2">The sequence shown here is derived from an EMBL/GenBank/DDBJ whole genome shotgun (WGS) entry which is preliminary data.</text>
</comment>
<feature type="region of interest" description="Disordered" evidence="1">
    <location>
        <begin position="1"/>
        <end position="36"/>
    </location>
</feature>
<dbReference type="EMBL" id="JACEIK010002183">
    <property type="protein sequence ID" value="MCD9559646.1"/>
    <property type="molecule type" value="Genomic_DNA"/>
</dbReference>
<dbReference type="Proteomes" id="UP000823775">
    <property type="component" value="Unassembled WGS sequence"/>
</dbReference>
<evidence type="ECO:0000256" key="1">
    <source>
        <dbReference type="SAM" id="MobiDB-lite"/>
    </source>
</evidence>
<organism evidence="2 3">
    <name type="scientific">Datura stramonium</name>
    <name type="common">Jimsonweed</name>
    <name type="synonym">Common thornapple</name>
    <dbReference type="NCBI Taxonomy" id="4076"/>
    <lineage>
        <taxon>Eukaryota</taxon>
        <taxon>Viridiplantae</taxon>
        <taxon>Streptophyta</taxon>
        <taxon>Embryophyta</taxon>
        <taxon>Tracheophyta</taxon>
        <taxon>Spermatophyta</taxon>
        <taxon>Magnoliopsida</taxon>
        <taxon>eudicotyledons</taxon>
        <taxon>Gunneridae</taxon>
        <taxon>Pentapetalae</taxon>
        <taxon>asterids</taxon>
        <taxon>lamiids</taxon>
        <taxon>Solanales</taxon>
        <taxon>Solanaceae</taxon>
        <taxon>Solanoideae</taxon>
        <taxon>Datureae</taxon>
        <taxon>Datura</taxon>
    </lineage>
</organism>
<feature type="compositionally biased region" description="Acidic residues" evidence="1">
    <location>
        <begin position="141"/>
        <end position="153"/>
    </location>
</feature>
<feature type="compositionally biased region" description="Basic and acidic residues" evidence="1">
    <location>
        <begin position="16"/>
        <end position="34"/>
    </location>
</feature>
<proteinExistence type="predicted"/>
<gene>
    <name evidence="2" type="ORF">HAX54_017781</name>
</gene>
<reference evidence="2 3" key="1">
    <citation type="journal article" date="2021" name="BMC Genomics">
        <title>Datura genome reveals duplications of psychoactive alkaloid biosynthetic genes and high mutation rate following tissue culture.</title>
        <authorList>
            <person name="Rajewski A."/>
            <person name="Carter-House D."/>
            <person name="Stajich J."/>
            <person name="Litt A."/>
        </authorList>
    </citation>
    <scope>NUCLEOTIDE SEQUENCE [LARGE SCALE GENOMIC DNA]</scope>
    <source>
        <strain evidence="2">AR-01</strain>
    </source>
</reference>
<feature type="region of interest" description="Disordered" evidence="1">
    <location>
        <begin position="127"/>
        <end position="163"/>
    </location>
</feature>